<protein>
    <recommendedName>
        <fullName evidence="3">Leucine-binding protein domain-containing protein</fullName>
    </recommendedName>
</protein>
<dbReference type="InterPro" id="IPR051010">
    <property type="entry name" value="BCAA_transport"/>
</dbReference>
<keyword evidence="2" id="KW-0732">Signal</keyword>
<dbReference type="RefSeq" id="WP_075544731.1">
    <property type="nucleotide sequence ID" value="NZ_UPHQ01000309.1"/>
</dbReference>
<keyword evidence="5" id="KW-1185">Reference proteome</keyword>
<accession>A0A498QHW3</accession>
<feature type="domain" description="Leucine-binding protein" evidence="3">
    <location>
        <begin position="30"/>
        <end position="350"/>
    </location>
</feature>
<dbReference type="InterPro" id="IPR028081">
    <property type="entry name" value="Leu-bd"/>
</dbReference>
<evidence type="ECO:0000259" key="3">
    <source>
        <dbReference type="Pfam" id="PF13458"/>
    </source>
</evidence>
<reference evidence="4 5" key="1">
    <citation type="submission" date="2018-09" db="EMBL/GenBank/DDBJ databases">
        <authorList>
            <person name="Tagini F."/>
        </authorList>
    </citation>
    <scope>NUCLEOTIDE SEQUENCE [LARGE SCALE GENOMIC DNA]</scope>
    <source>
        <strain evidence="4 5">MK13</strain>
    </source>
</reference>
<comment type="similarity">
    <text evidence="1">Belongs to the leucine-binding protein family.</text>
</comment>
<dbReference type="EMBL" id="UPHQ01000309">
    <property type="protein sequence ID" value="VBA45914.1"/>
    <property type="molecule type" value="Genomic_DNA"/>
</dbReference>
<evidence type="ECO:0000256" key="2">
    <source>
        <dbReference type="ARBA" id="ARBA00022729"/>
    </source>
</evidence>
<proteinExistence type="inferred from homology"/>
<dbReference type="InterPro" id="IPR028082">
    <property type="entry name" value="Peripla_BP_I"/>
</dbReference>
<dbReference type="PANTHER" id="PTHR30483">
    <property type="entry name" value="LEUCINE-SPECIFIC-BINDING PROTEIN"/>
    <property type="match status" value="1"/>
</dbReference>
<gene>
    <name evidence="4" type="ORF">LAUMK13_05557</name>
</gene>
<dbReference type="AlphaFoldDB" id="A0A498QHW3"/>
<dbReference type="PANTHER" id="PTHR30483:SF6">
    <property type="entry name" value="PERIPLASMIC BINDING PROTEIN OF ABC TRANSPORTER FOR NATURAL AMINO ACIDS"/>
    <property type="match status" value="1"/>
</dbReference>
<evidence type="ECO:0000256" key="1">
    <source>
        <dbReference type="ARBA" id="ARBA00010062"/>
    </source>
</evidence>
<name>A0A498QHW3_9MYCO</name>
<dbReference type="Pfam" id="PF13458">
    <property type="entry name" value="Peripla_BP_6"/>
    <property type="match status" value="1"/>
</dbReference>
<sequence length="375" mass="41529">MATVYHGRPIEPYRLGVLIDLPEHPGLSDCWPDAVRLASEDVKARGLLERDVEVVVREVYAQPWTSAHGLIKAYRELVEDAGVLGVVGPFTSDNCLALLPEIERRQVPTATICGSVRFVGDYAYAFANGGLADEPAVMAAWLQANGHRRIAVLRERTQIGEEYAEFFRYELQPQNLVITAEPPVYPATSVEELVEALTVCRDSKPDALVYLGLGGVNQWIRPALEQIDWDPPRIQTTAFVSATYTEERARRLEGWVGVDQYHEGNEVFAAVRERFRKRFGYDYATSGLSTGYDIGHAFALALGRMRYATPTALRDAMDTLRRIPACTGGPGTIITLGPRDHRAYQGADFLVLRRAHGGTTSLEGLASVVPWEQPS</sequence>
<evidence type="ECO:0000313" key="5">
    <source>
        <dbReference type="Proteomes" id="UP000267289"/>
    </source>
</evidence>
<dbReference type="OrthoDB" id="4502276at2"/>
<evidence type="ECO:0000313" key="4">
    <source>
        <dbReference type="EMBL" id="VBA45914.1"/>
    </source>
</evidence>
<dbReference type="Gene3D" id="3.40.50.2300">
    <property type="match status" value="2"/>
</dbReference>
<dbReference type="SUPFAM" id="SSF53822">
    <property type="entry name" value="Periplasmic binding protein-like I"/>
    <property type="match status" value="1"/>
</dbReference>
<dbReference type="Proteomes" id="UP000267289">
    <property type="component" value="Unassembled WGS sequence"/>
</dbReference>
<organism evidence="4 5">
    <name type="scientific">Mycobacterium innocens</name>
    <dbReference type="NCBI Taxonomy" id="2341083"/>
    <lineage>
        <taxon>Bacteria</taxon>
        <taxon>Bacillati</taxon>
        <taxon>Actinomycetota</taxon>
        <taxon>Actinomycetes</taxon>
        <taxon>Mycobacteriales</taxon>
        <taxon>Mycobacteriaceae</taxon>
        <taxon>Mycobacterium</taxon>
    </lineage>
</organism>